<reference evidence="2" key="4">
    <citation type="submission" date="2019-03" db="UniProtKB">
        <authorList>
            <consortium name="EnsemblPlants"/>
        </authorList>
    </citation>
    <scope>IDENTIFICATION</scope>
</reference>
<proteinExistence type="predicted"/>
<accession>A0A453GXV8</accession>
<reference evidence="3" key="2">
    <citation type="journal article" date="2017" name="Nat. Plants">
        <title>The Aegilops tauschii genome reveals multiple impacts of transposons.</title>
        <authorList>
            <person name="Zhao G."/>
            <person name="Zou C."/>
            <person name="Li K."/>
            <person name="Wang K."/>
            <person name="Li T."/>
            <person name="Gao L."/>
            <person name="Zhang X."/>
            <person name="Wang H."/>
            <person name="Yang Z."/>
            <person name="Liu X."/>
            <person name="Jiang W."/>
            <person name="Mao L."/>
            <person name="Kong X."/>
            <person name="Jiao Y."/>
            <person name="Jia J."/>
        </authorList>
    </citation>
    <scope>NUCLEOTIDE SEQUENCE [LARGE SCALE GENOMIC DNA]</scope>
    <source>
        <strain evidence="3">cv. AL8/78</strain>
    </source>
</reference>
<keyword evidence="1" id="KW-0732">Signal</keyword>
<dbReference type="AlphaFoldDB" id="A0A453GXV8"/>
<reference evidence="2" key="5">
    <citation type="journal article" date="2021" name="G3 (Bethesda)">
        <title>Aegilops tauschii genome assembly Aet v5.0 features greater sequence contiguity and improved annotation.</title>
        <authorList>
            <person name="Wang L."/>
            <person name="Zhu T."/>
            <person name="Rodriguez J.C."/>
            <person name="Deal K.R."/>
            <person name="Dubcovsky J."/>
            <person name="McGuire P.E."/>
            <person name="Lux T."/>
            <person name="Spannagl M."/>
            <person name="Mayer K.F.X."/>
            <person name="Baldrich P."/>
            <person name="Meyers B.C."/>
            <person name="Huo N."/>
            <person name="Gu Y.Q."/>
            <person name="Zhou H."/>
            <person name="Devos K.M."/>
            <person name="Bennetzen J.L."/>
            <person name="Unver T."/>
            <person name="Budak H."/>
            <person name="Gulick P.J."/>
            <person name="Galiba G."/>
            <person name="Kalapos B."/>
            <person name="Nelson D.R."/>
            <person name="Li P."/>
            <person name="You F.M."/>
            <person name="Luo M.C."/>
            <person name="Dvorak J."/>
        </authorList>
    </citation>
    <scope>NUCLEOTIDE SEQUENCE [LARGE SCALE GENOMIC DNA]</scope>
    <source>
        <strain evidence="2">cv. AL8/78</strain>
    </source>
</reference>
<evidence type="ECO:0000313" key="2">
    <source>
        <dbReference type="EnsemblPlants" id="AET3Gv21251000.1"/>
    </source>
</evidence>
<evidence type="ECO:0000256" key="1">
    <source>
        <dbReference type="SAM" id="SignalP"/>
    </source>
</evidence>
<evidence type="ECO:0000313" key="3">
    <source>
        <dbReference type="Proteomes" id="UP000015105"/>
    </source>
</evidence>
<keyword evidence="3" id="KW-1185">Reference proteome</keyword>
<name>A0A453GXV8_AEGTS</name>
<reference evidence="3" key="1">
    <citation type="journal article" date="2014" name="Science">
        <title>Ancient hybridizations among the ancestral genomes of bread wheat.</title>
        <authorList>
            <consortium name="International Wheat Genome Sequencing Consortium,"/>
            <person name="Marcussen T."/>
            <person name="Sandve S.R."/>
            <person name="Heier L."/>
            <person name="Spannagl M."/>
            <person name="Pfeifer M."/>
            <person name="Jakobsen K.S."/>
            <person name="Wulff B.B."/>
            <person name="Steuernagel B."/>
            <person name="Mayer K.F."/>
            <person name="Olsen O.A."/>
        </authorList>
    </citation>
    <scope>NUCLEOTIDE SEQUENCE [LARGE SCALE GENOMIC DNA]</scope>
    <source>
        <strain evidence="3">cv. AL8/78</strain>
    </source>
</reference>
<dbReference type="EnsemblPlants" id="AET3Gv21251000.1">
    <property type="protein sequence ID" value="AET3Gv21251000.1"/>
    <property type="gene ID" value="AET3Gv21251000"/>
</dbReference>
<dbReference type="Gramene" id="AET3Gv21251000.1">
    <property type="protein sequence ID" value="AET3Gv21251000.1"/>
    <property type="gene ID" value="AET3Gv21251000"/>
</dbReference>
<feature type="signal peptide" evidence="1">
    <location>
        <begin position="1"/>
        <end position="27"/>
    </location>
</feature>
<organism evidence="2 3">
    <name type="scientific">Aegilops tauschii subsp. strangulata</name>
    <name type="common">Goatgrass</name>
    <dbReference type="NCBI Taxonomy" id="200361"/>
    <lineage>
        <taxon>Eukaryota</taxon>
        <taxon>Viridiplantae</taxon>
        <taxon>Streptophyta</taxon>
        <taxon>Embryophyta</taxon>
        <taxon>Tracheophyta</taxon>
        <taxon>Spermatophyta</taxon>
        <taxon>Magnoliopsida</taxon>
        <taxon>Liliopsida</taxon>
        <taxon>Poales</taxon>
        <taxon>Poaceae</taxon>
        <taxon>BOP clade</taxon>
        <taxon>Pooideae</taxon>
        <taxon>Triticodae</taxon>
        <taxon>Triticeae</taxon>
        <taxon>Triticinae</taxon>
        <taxon>Aegilops</taxon>
    </lineage>
</organism>
<protein>
    <submittedName>
        <fullName evidence="2">Uncharacterized protein</fullName>
    </submittedName>
</protein>
<feature type="chain" id="PRO_5019510193" evidence="1">
    <location>
        <begin position="28"/>
        <end position="80"/>
    </location>
</feature>
<dbReference type="Proteomes" id="UP000015105">
    <property type="component" value="Chromosome 3D"/>
</dbReference>
<reference evidence="2" key="3">
    <citation type="journal article" date="2017" name="Nature">
        <title>Genome sequence of the progenitor of the wheat D genome Aegilops tauschii.</title>
        <authorList>
            <person name="Luo M.C."/>
            <person name="Gu Y.Q."/>
            <person name="Puiu D."/>
            <person name="Wang H."/>
            <person name="Twardziok S.O."/>
            <person name="Deal K.R."/>
            <person name="Huo N."/>
            <person name="Zhu T."/>
            <person name="Wang L."/>
            <person name="Wang Y."/>
            <person name="McGuire P.E."/>
            <person name="Liu S."/>
            <person name="Long H."/>
            <person name="Ramasamy R.K."/>
            <person name="Rodriguez J.C."/>
            <person name="Van S.L."/>
            <person name="Yuan L."/>
            <person name="Wang Z."/>
            <person name="Xia Z."/>
            <person name="Xiao L."/>
            <person name="Anderson O.D."/>
            <person name="Ouyang S."/>
            <person name="Liang Y."/>
            <person name="Zimin A.V."/>
            <person name="Pertea G."/>
            <person name="Qi P."/>
            <person name="Bennetzen J.L."/>
            <person name="Dai X."/>
            <person name="Dawson M.W."/>
            <person name="Muller H.G."/>
            <person name="Kugler K."/>
            <person name="Rivarola-Duarte L."/>
            <person name="Spannagl M."/>
            <person name="Mayer K.F.X."/>
            <person name="Lu F.H."/>
            <person name="Bevan M.W."/>
            <person name="Leroy P."/>
            <person name="Li P."/>
            <person name="You F.M."/>
            <person name="Sun Q."/>
            <person name="Liu Z."/>
            <person name="Lyons E."/>
            <person name="Wicker T."/>
            <person name="Salzberg S.L."/>
            <person name="Devos K.M."/>
            <person name="Dvorak J."/>
        </authorList>
    </citation>
    <scope>NUCLEOTIDE SEQUENCE [LARGE SCALE GENOMIC DNA]</scope>
    <source>
        <strain evidence="2">cv. AL8/78</strain>
    </source>
</reference>
<sequence length="80" mass="8769">RSLPLMDCKNILLCLMVLLLLGNSTHAECELHVAFTGPACIALTCQYACQSSWGDHSKQAYCVSVNVATWNCSCNVCKWS</sequence>